<dbReference type="InterPro" id="IPR014729">
    <property type="entry name" value="Rossmann-like_a/b/a_fold"/>
</dbReference>
<proteinExistence type="inferred from homology"/>
<comment type="similarity">
    <text evidence="1 4">Belongs to the universal stress protein A family.</text>
</comment>
<dbReference type="GO" id="GO:0005524">
    <property type="term" value="F:ATP binding"/>
    <property type="evidence" value="ECO:0007669"/>
    <property type="project" value="UniProtKB-KW"/>
</dbReference>
<dbReference type="PANTHER" id="PTHR46268">
    <property type="entry name" value="STRESS RESPONSE PROTEIN NHAX"/>
    <property type="match status" value="1"/>
</dbReference>
<evidence type="ECO:0000259" key="5">
    <source>
        <dbReference type="Pfam" id="PF00582"/>
    </source>
</evidence>
<dbReference type="PANTHER" id="PTHR46268:SF27">
    <property type="entry name" value="UNIVERSAL STRESS PROTEIN RV2623"/>
    <property type="match status" value="1"/>
</dbReference>
<dbReference type="CDD" id="cd00293">
    <property type="entry name" value="USP-like"/>
    <property type="match status" value="1"/>
</dbReference>
<dbReference type="InterPro" id="IPR006015">
    <property type="entry name" value="Universal_stress_UspA"/>
</dbReference>
<dbReference type="Pfam" id="PF00582">
    <property type="entry name" value="Usp"/>
    <property type="match status" value="1"/>
</dbReference>
<dbReference type="PIRSF" id="PIRSF006276">
    <property type="entry name" value="UspA"/>
    <property type="match status" value="1"/>
</dbReference>
<evidence type="ECO:0000313" key="7">
    <source>
        <dbReference type="Proteomes" id="UP001207116"/>
    </source>
</evidence>
<protein>
    <recommendedName>
        <fullName evidence="4">Universal stress protein</fullName>
    </recommendedName>
</protein>
<dbReference type="InterPro" id="IPR006016">
    <property type="entry name" value="UspA"/>
</dbReference>
<dbReference type="EMBL" id="JAPFQP010000004">
    <property type="protein sequence ID" value="MCX2720612.1"/>
    <property type="molecule type" value="Genomic_DNA"/>
</dbReference>
<dbReference type="SUPFAM" id="SSF52402">
    <property type="entry name" value="Adenine nucleotide alpha hydrolases-like"/>
    <property type="match status" value="1"/>
</dbReference>
<gene>
    <name evidence="6" type="ORF">OO016_13445</name>
</gene>
<keyword evidence="3" id="KW-0067">ATP-binding</keyword>
<dbReference type="Proteomes" id="UP001207116">
    <property type="component" value="Unassembled WGS sequence"/>
</dbReference>
<keyword evidence="2" id="KW-0547">Nucleotide-binding</keyword>
<feature type="domain" description="UspA" evidence="5">
    <location>
        <begin position="1"/>
        <end position="142"/>
    </location>
</feature>
<dbReference type="PRINTS" id="PR01438">
    <property type="entry name" value="UNVRSLSTRESS"/>
</dbReference>
<dbReference type="Gene3D" id="3.40.50.620">
    <property type="entry name" value="HUPs"/>
    <property type="match status" value="1"/>
</dbReference>
<name>A0AAE3SP99_9FLAO</name>
<keyword evidence="7" id="KW-1185">Reference proteome</keyword>
<accession>A0AAE3SP99</accession>
<keyword evidence="4" id="KW-0963">Cytoplasm</keyword>
<dbReference type="RefSeq" id="WP_266015027.1">
    <property type="nucleotide sequence ID" value="NZ_JAPFQP010000004.1"/>
</dbReference>
<sequence length="146" mass="16414">MSKNILGLIDFSSVTEDIVAKAAELSKVYDAKCWLVHVARPDPEFIGYDVGPKYIRDARAEHLLDEHHKLDEYKSRVISEGVNCEVLLVQGEIMETIHHEVEKLGIDLIVLGSHGRSMLYELMVGSVCENLLKNSKVPLYVLPAKK</sequence>
<evidence type="ECO:0000256" key="3">
    <source>
        <dbReference type="ARBA" id="ARBA00022840"/>
    </source>
</evidence>
<comment type="caution">
    <text evidence="6">The sequence shown here is derived from an EMBL/GenBank/DDBJ whole genome shotgun (WGS) entry which is preliminary data.</text>
</comment>
<evidence type="ECO:0000256" key="2">
    <source>
        <dbReference type="ARBA" id="ARBA00022741"/>
    </source>
</evidence>
<evidence type="ECO:0000256" key="4">
    <source>
        <dbReference type="PIRNR" id="PIRNR006276"/>
    </source>
</evidence>
<organism evidence="6 7">
    <name type="scientific">Lentiprolixibacter aurantiacus</name>
    <dbReference type="NCBI Taxonomy" id="2993939"/>
    <lineage>
        <taxon>Bacteria</taxon>
        <taxon>Pseudomonadati</taxon>
        <taxon>Bacteroidota</taxon>
        <taxon>Flavobacteriia</taxon>
        <taxon>Flavobacteriales</taxon>
        <taxon>Flavobacteriaceae</taxon>
        <taxon>Lentiprolixibacter</taxon>
    </lineage>
</organism>
<evidence type="ECO:0000256" key="1">
    <source>
        <dbReference type="ARBA" id="ARBA00008791"/>
    </source>
</evidence>
<dbReference type="GO" id="GO:0005737">
    <property type="term" value="C:cytoplasm"/>
    <property type="evidence" value="ECO:0007669"/>
    <property type="project" value="UniProtKB-SubCell"/>
</dbReference>
<comment type="subcellular location">
    <subcellularLocation>
        <location evidence="4">Cytoplasm</location>
    </subcellularLocation>
</comment>
<reference evidence="6" key="1">
    <citation type="submission" date="2022-11" db="EMBL/GenBank/DDBJ databases">
        <title>The characterization of three novel Bacteroidetes species and genomic analysis of their roles in tidal elemental geochemical cycles.</title>
        <authorList>
            <person name="Ma K.-J."/>
        </authorList>
    </citation>
    <scope>NUCLEOTIDE SEQUENCE</scope>
    <source>
        <strain evidence="6">M415</strain>
    </source>
</reference>
<evidence type="ECO:0000313" key="6">
    <source>
        <dbReference type="EMBL" id="MCX2720612.1"/>
    </source>
</evidence>
<dbReference type="AlphaFoldDB" id="A0AAE3SP99"/>